<accession>A0ABR4ASQ3</accession>
<proteinExistence type="predicted"/>
<sequence length="346" mass="39125">MTVRFFRLDISILTAQFRTFMTELLNTQQDHLHHDPPGYVIIHPGTMQTITLTRQEVDLEAQSRGENEIAQRTFVSKVKVSLDYKPMDPCKRACSCACHGVYRLKSPSVLQNVIGSLLVKSNGLYGLSQPCNEFSYRRNFSASIRLSYHFPEWLLNLMVSSIVISNQLTSPHLSLVAPRIVAYKFKIIDSAFAGSVDGITRLFELRLASSCDLSDDYGCTPFHYVVDKGHMYLCRFLLKAEARPDITDLDDNSVIDFACDNIISKKVSPDETAELDEMFNKDGWFEERQFSVLHKIHLDLLPTPRDLDQELSASTKNINLGDSEGRTPLSWAAEHGNVQALEILLC</sequence>
<dbReference type="PANTHER" id="PTHR24171">
    <property type="entry name" value="ANKYRIN REPEAT DOMAIN-CONTAINING PROTEIN 39-RELATED"/>
    <property type="match status" value="1"/>
</dbReference>
<dbReference type="Gene3D" id="1.25.40.20">
    <property type="entry name" value="Ankyrin repeat-containing domain"/>
    <property type="match status" value="2"/>
</dbReference>
<dbReference type="SMART" id="SM00248">
    <property type="entry name" value="ANK"/>
    <property type="match status" value="1"/>
</dbReference>
<evidence type="ECO:0000256" key="1">
    <source>
        <dbReference type="ARBA" id="ARBA00022737"/>
    </source>
</evidence>
<evidence type="ECO:0008006" key="6">
    <source>
        <dbReference type="Google" id="ProtNLM"/>
    </source>
</evidence>
<dbReference type="EMBL" id="JBEFKJ010000001">
    <property type="protein sequence ID" value="KAL2048490.1"/>
    <property type="molecule type" value="Genomic_DNA"/>
</dbReference>
<keyword evidence="2 3" id="KW-0040">ANK repeat</keyword>
<keyword evidence="5" id="KW-1185">Reference proteome</keyword>
<organism evidence="4 5">
    <name type="scientific">Stereocaulon virgatum</name>
    <dbReference type="NCBI Taxonomy" id="373712"/>
    <lineage>
        <taxon>Eukaryota</taxon>
        <taxon>Fungi</taxon>
        <taxon>Dikarya</taxon>
        <taxon>Ascomycota</taxon>
        <taxon>Pezizomycotina</taxon>
        <taxon>Lecanoromycetes</taxon>
        <taxon>OSLEUM clade</taxon>
        <taxon>Lecanoromycetidae</taxon>
        <taxon>Lecanorales</taxon>
        <taxon>Lecanorineae</taxon>
        <taxon>Stereocaulaceae</taxon>
        <taxon>Stereocaulon</taxon>
    </lineage>
</organism>
<evidence type="ECO:0000256" key="3">
    <source>
        <dbReference type="PROSITE-ProRule" id="PRU00023"/>
    </source>
</evidence>
<dbReference type="InterPro" id="IPR036770">
    <property type="entry name" value="Ankyrin_rpt-contain_sf"/>
</dbReference>
<dbReference type="SUPFAM" id="SSF48403">
    <property type="entry name" value="Ankyrin repeat"/>
    <property type="match status" value="1"/>
</dbReference>
<dbReference type="Pfam" id="PF00023">
    <property type="entry name" value="Ank"/>
    <property type="match status" value="2"/>
</dbReference>
<dbReference type="PROSITE" id="PS50088">
    <property type="entry name" value="ANK_REPEAT"/>
    <property type="match status" value="2"/>
</dbReference>
<keyword evidence="1" id="KW-0677">Repeat</keyword>
<dbReference type="PANTHER" id="PTHR24171:SF8">
    <property type="entry name" value="BRCA1-ASSOCIATED RING DOMAIN PROTEIN 1"/>
    <property type="match status" value="1"/>
</dbReference>
<evidence type="ECO:0000313" key="4">
    <source>
        <dbReference type="EMBL" id="KAL2048490.1"/>
    </source>
</evidence>
<evidence type="ECO:0000256" key="2">
    <source>
        <dbReference type="ARBA" id="ARBA00023043"/>
    </source>
</evidence>
<evidence type="ECO:0000313" key="5">
    <source>
        <dbReference type="Proteomes" id="UP001590950"/>
    </source>
</evidence>
<name>A0ABR4ASQ3_9LECA</name>
<comment type="caution">
    <text evidence="4">The sequence shown here is derived from an EMBL/GenBank/DDBJ whole genome shotgun (WGS) entry which is preliminary data.</text>
</comment>
<dbReference type="PROSITE" id="PS50297">
    <property type="entry name" value="ANK_REP_REGION"/>
    <property type="match status" value="1"/>
</dbReference>
<dbReference type="Proteomes" id="UP001590950">
    <property type="component" value="Unassembled WGS sequence"/>
</dbReference>
<feature type="repeat" description="ANK" evidence="3">
    <location>
        <begin position="217"/>
        <end position="249"/>
    </location>
</feature>
<dbReference type="InterPro" id="IPR002110">
    <property type="entry name" value="Ankyrin_rpt"/>
</dbReference>
<gene>
    <name evidence="4" type="ORF">N7G274_000402</name>
</gene>
<reference evidence="4 5" key="1">
    <citation type="submission" date="2024-09" db="EMBL/GenBank/DDBJ databases">
        <title>Rethinking Asexuality: The Enigmatic Case of Functional Sexual Genes in Lepraria (Stereocaulaceae).</title>
        <authorList>
            <person name="Doellman M."/>
            <person name="Sun Y."/>
            <person name="Barcenas-Pena A."/>
            <person name="Lumbsch H.T."/>
            <person name="Grewe F."/>
        </authorList>
    </citation>
    <scope>NUCLEOTIDE SEQUENCE [LARGE SCALE GENOMIC DNA]</scope>
    <source>
        <strain evidence="4 5">Mercado 3170</strain>
    </source>
</reference>
<feature type="repeat" description="ANK" evidence="3">
    <location>
        <begin position="324"/>
        <end position="346"/>
    </location>
</feature>
<protein>
    <recommendedName>
        <fullName evidence="6">ANK_REP_REGION domain-containing protein</fullName>
    </recommendedName>
</protein>